<dbReference type="PANTHER" id="PTHR21716">
    <property type="entry name" value="TRANSMEMBRANE PROTEIN"/>
    <property type="match status" value="1"/>
</dbReference>
<feature type="compositionally biased region" description="Polar residues" evidence="8">
    <location>
        <begin position="1"/>
        <end position="13"/>
    </location>
</feature>
<feature type="compositionally biased region" description="Low complexity" evidence="8">
    <location>
        <begin position="34"/>
        <end position="49"/>
    </location>
</feature>
<evidence type="ECO:0000256" key="4">
    <source>
        <dbReference type="ARBA" id="ARBA00022475"/>
    </source>
</evidence>
<sequence>MTPSSGDQPTTGDTPVPGGAPDSADSTAEAPRTSGAPLASDAAEASAGAGVSGAAGVTGGPADHAVPGSPGSPGTAGSAPRDVEDGDGRKHGFLTIGSGFWLGFTGVLGGGIAWWLLASVGSISTVISYVGIALFFALGLEPVVAFLVKRGVHRTLAVVCVLIAVVALAVAVGILVLPTLITQIQSFIGQLPTIIAEIATVDWVIDLEMRLGGAVDIDAVFAALGDWVADPANVTSIGGGVVAVGAGIAGFLTGAIVVMILVVYFTATLPAIKSGAYSLVARSRRALVKEVTEEVTRSVGRYVLGQVSLAAINGVLSFVVLSFLGAPLPALLALIAFLGSLIPLVGTLTGSIIIVFSCLMVSPGMALVAGIYYLFYMQVEAYLLSPRIMKAAVNIPGSVVIIAALTGAGLAGVLGAIMAVPFAASVLIVVRRVIVPRQDRR</sequence>
<dbReference type="PANTHER" id="PTHR21716:SF53">
    <property type="entry name" value="PERMEASE PERM-RELATED"/>
    <property type="match status" value="1"/>
</dbReference>
<evidence type="ECO:0000256" key="9">
    <source>
        <dbReference type="SAM" id="Phobius"/>
    </source>
</evidence>
<dbReference type="Pfam" id="PF01594">
    <property type="entry name" value="AI-2E_transport"/>
    <property type="match status" value="1"/>
</dbReference>
<dbReference type="Proteomes" id="UP001500755">
    <property type="component" value="Unassembled WGS sequence"/>
</dbReference>
<name>A0ABN2T5K5_9MICO</name>
<keyword evidence="6 9" id="KW-1133">Transmembrane helix</keyword>
<organism evidence="10 11">
    <name type="scientific">Brevibacterium samyangense</name>
    <dbReference type="NCBI Taxonomy" id="366888"/>
    <lineage>
        <taxon>Bacteria</taxon>
        <taxon>Bacillati</taxon>
        <taxon>Actinomycetota</taxon>
        <taxon>Actinomycetes</taxon>
        <taxon>Micrococcales</taxon>
        <taxon>Brevibacteriaceae</taxon>
        <taxon>Brevibacterium</taxon>
    </lineage>
</organism>
<feature type="transmembrane region" description="Helical" evidence="9">
    <location>
        <begin position="352"/>
        <end position="376"/>
    </location>
</feature>
<feature type="compositionally biased region" description="Low complexity" evidence="8">
    <location>
        <begin position="60"/>
        <end position="80"/>
    </location>
</feature>
<evidence type="ECO:0000313" key="10">
    <source>
        <dbReference type="EMBL" id="GAA1999275.1"/>
    </source>
</evidence>
<evidence type="ECO:0000256" key="1">
    <source>
        <dbReference type="ARBA" id="ARBA00004651"/>
    </source>
</evidence>
<evidence type="ECO:0000256" key="2">
    <source>
        <dbReference type="ARBA" id="ARBA00009773"/>
    </source>
</evidence>
<evidence type="ECO:0000256" key="8">
    <source>
        <dbReference type="SAM" id="MobiDB-lite"/>
    </source>
</evidence>
<protein>
    <recommendedName>
        <fullName evidence="12">AI-2E family transporter</fullName>
    </recommendedName>
</protein>
<proteinExistence type="inferred from homology"/>
<feature type="region of interest" description="Disordered" evidence="8">
    <location>
        <begin position="1"/>
        <end position="84"/>
    </location>
</feature>
<gene>
    <name evidence="10" type="ORF">GCM10009755_03440</name>
</gene>
<evidence type="ECO:0000313" key="11">
    <source>
        <dbReference type="Proteomes" id="UP001500755"/>
    </source>
</evidence>
<evidence type="ECO:0000256" key="3">
    <source>
        <dbReference type="ARBA" id="ARBA00022448"/>
    </source>
</evidence>
<comment type="caution">
    <text evidence="10">The sequence shown here is derived from an EMBL/GenBank/DDBJ whole genome shotgun (WGS) entry which is preliminary data.</text>
</comment>
<keyword evidence="7 9" id="KW-0472">Membrane</keyword>
<feature type="transmembrane region" description="Helical" evidence="9">
    <location>
        <begin position="126"/>
        <end position="148"/>
    </location>
</feature>
<keyword evidence="4" id="KW-1003">Cell membrane</keyword>
<feature type="transmembrane region" description="Helical" evidence="9">
    <location>
        <begin position="99"/>
        <end position="120"/>
    </location>
</feature>
<feature type="transmembrane region" description="Helical" evidence="9">
    <location>
        <begin position="388"/>
        <end position="407"/>
    </location>
</feature>
<keyword evidence="3" id="KW-0813">Transport</keyword>
<keyword evidence="11" id="KW-1185">Reference proteome</keyword>
<evidence type="ECO:0000256" key="6">
    <source>
        <dbReference type="ARBA" id="ARBA00022989"/>
    </source>
</evidence>
<feature type="transmembrane region" description="Helical" evidence="9">
    <location>
        <begin position="241"/>
        <end position="265"/>
    </location>
</feature>
<reference evidence="10 11" key="1">
    <citation type="journal article" date="2019" name="Int. J. Syst. Evol. Microbiol.">
        <title>The Global Catalogue of Microorganisms (GCM) 10K type strain sequencing project: providing services to taxonomists for standard genome sequencing and annotation.</title>
        <authorList>
            <consortium name="The Broad Institute Genomics Platform"/>
            <consortium name="The Broad Institute Genome Sequencing Center for Infectious Disease"/>
            <person name="Wu L."/>
            <person name="Ma J."/>
        </authorList>
    </citation>
    <scope>NUCLEOTIDE SEQUENCE [LARGE SCALE GENOMIC DNA]</scope>
    <source>
        <strain evidence="10 11">JCM 14546</strain>
    </source>
</reference>
<dbReference type="EMBL" id="BAAANO010000004">
    <property type="protein sequence ID" value="GAA1999275.1"/>
    <property type="molecule type" value="Genomic_DNA"/>
</dbReference>
<accession>A0ABN2T5K5</accession>
<dbReference type="RefSeq" id="WP_344306404.1">
    <property type="nucleotide sequence ID" value="NZ_BAAANO010000004.1"/>
</dbReference>
<evidence type="ECO:0000256" key="5">
    <source>
        <dbReference type="ARBA" id="ARBA00022692"/>
    </source>
</evidence>
<evidence type="ECO:0000256" key="7">
    <source>
        <dbReference type="ARBA" id="ARBA00023136"/>
    </source>
</evidence>
<dbReference type="InterPro" id="IPR002549">
    <property type="entry name" value="AI-2E-like"/>
</dbReference>
<feature type="transmembrane region" description="Helical" evidence="9">
    <location>
        <begin position="155"/>
        <end position="181"/>
    </location>
</feature>
<feature type="transmembrane region" description="Helical" evidence="9">
    <location>
        <begin position="413"/>
        <end position="434"/>
    </location>
</feature>
<evidence type="ECO:0008006" key="12">
    <source>
        <dbReference type="Google" id="ProtNLM"/>
    </source>
</evidence>
<comment type="similarity">
    <text evidence="2">Belongs to the autoinducer-2 exporter (AI-2E) (TC 2.A.86) family.</text>
</comment>
<feature type="compositionally biased region" description="Gly residues" evidence="8">
    <location>
        <begin position="50"/>
        <end position="59"/>
    </location>
</feature>
<keyword evidence="5 9" id="KW-0812">Transmembrane</keyword>
<comment type="subcellular location">
    <subcellularLocation>
        <location evidence="1">Cell membrane</location>
        <topology evidence="1">Multi-pass membrane protein</topology>
    </subcellularLocation>
</comment>